<name>A0ACC2X0T4_9TREE</name>
<comment type="caution">
    <text evidence="1">The sequence shown here is derived from an EMBL/GenBank/DDBJ whole genome shotgun (WGS) entry which is preliminary data.</text>
</comment>
<gene>
    <name evidence="1" type="ORF">QFC22_004322</name>
</gene>
<protein>
    <submittedName>
        <fullName evidence="1">Uncharacterized protein</fullName>
    </submittedName>
</protein>
<evidence type="ECO:0000313" key="1">
    <source>
        <dbReference type="EMBL" id="KAJ9117472.1"/>
    </source>
</evidence>
<reference evidence="1" key="1">
    <citation type="submission" date="2023-04" db="EMBL/GenBank/DDBJ databases">
        <title>Draft Genome sequencing of Naganishia species isolated from polar environments using Oxford Nanopore Technology.</title>
        <authorList>
            <person name="Leo P."/>
            <person name="Venkateswaran K."/>
        </authorList>
    </citation>
    <scope>NUCLEOTIDE SEQUENCE</scope>
    <source>
        <strain evidence="1">MNA-CCFEE 5425</strain>
    </source>
</reference>
<sequence>MQAMSNGNTETMSGRKDVPSTEVQLGEDEIASLTADVASRWKLFALASIPNPPPAYEPVCEYTTLQACQEVNPECIYSHFEPIIRPWTDVSLGQCSYLNMCYGDPLFLNNPSLANANQSRSAPIQRPANNNHQQKSSKQCREQERERNAIPHLDHCTRQKILAPGHSGSSRCLESEEAQWLNIDVRDMNATALGSFDLILADPPWDIHMTLPYGTLSDDDLRALPIPSLQPTWGVLALWVTGRAMELARELFKAWGYRRIDEIVWVKVGQLGGLVRTGRTGHWLNHTCEHLLIALKLPSESEFPDRSAPVPWDSDPRLDYLKRGVDGDVVVAEGRETSRKPDEFYGILERLVPIGSCGAYRSVLET</sequence>
<keyword evidence="2" id="KW-1185">Reference proteome</keyword>
<organism evidence="1 2">
    <name type="scientific">Naganishia vaughanmartiniae</name>
    <dbReference type="NCBI Taxonomy" id="1424756"/>
    <lineage>
        <taxon>Eukaryota</taxon>
        <taxon>Fungi</taxon>
        <taxon>Dikarya</taxon>
        <taxon>Basidiomycota</taxon>
        <taxon>Agaricomycotina</taxon>
        <taxon>Tremellomycetes</taxon>
        <taxon>Filobasidiales</taxon>
        <taxon>Filobasidiaceae</taxon>
        <taxon>Naganishia</taxon>
    </lineage>
</organism>
<dbReference type="Proteomes" id="UP001243375">
    <property type="component" value="Unassembled WGS sequence"/>
</dbReference>
<accession>A0ACC2X0T4</accession>
<evidence type="ECO:0000313" key="2">
    <source>
        <dbReference type="Proteomes" id="UP001243375"/>
    </source>
</evidence>
<proteinExistence type="predicted"/>
<dbReference type="EMBL" id="JASBWU010000012">
    <property type="protein sequence ID" value="KAJ9117472.1"/>
    <property type="molecule type" value="Genomic_DNA"/>
</dbReference>